<dbReference type="InterPro" id="IPR001810">
    <property type="entry name" value="F-box_dom"/>
</dbReference>
<dbReference type="OrthoDB" id="3266451at2759"/>
<reference evidence="2 3" key="1">
    <citation type="journal article" date="2019" name="Nat. Ecol. Evol.">
        <title>Megaphylogeny resolves global patterns of mushroom evolution.</title>
        <authorList>
            <person name="Varga T."/>
            <person name="Krizsan K."/>
            <person name="Foldi C."/>
            <person name="Dima B."/>
            <person name="Sanchez-Garcia M."/>
            <person name="Sanchez-Ramirez S."/>
            <person name="Szollosi G.J."/>
            <person name="Szarkandi J.G."/>
            <person name="Papp V."/>
            <person name="Albert L."/>
            <person name="Andreopoulos W."/>
            <person name="Angelini C."/>
            <person name="Antonin V."/>
            <person name="Barry K.W."/>
            <person name="Bougher N.L."/>
            <person name="Buchanan P."/>
            <person name="Buyck B."/>
            <person name="Bense V."/>
            <person name="Catcheside P."/>
            <person name="Chovatia M."/>
            <person name="Cooper J."/>
            <person name="Damon W."/>
            <person name="Desjardin D."/>
            <person name="Finy P."/>
            <person name="Geml J."/>
            <person name="Haridas S."/>
            <person name="Hughes K."/>
            <person name="Justo A."/>
            <person name="Karasinski D."/>
            <person name="Kautmanova I."/>
            <person name="Kiss B."/>
            <person name="Kocsube S."/>
            <person name="Kotiranta H."/>
            <person name="LaButti K.M."/>
            <person name="Lechner B.E."/>
            <person name="Liimatainen K."/>
            <person name="Lipzen A."/>
            <person name="Lukacs Z."/>
            <person name="Mihaltcheva S."/>
            <person name="Morgado L.N."/>
            <person name="Niskanen T."/>
            <person name="Noordeloos M.E."/>
            <person name="Ohm R.A."/>
            <person name="Ortiz-Santana B."/>
            <person name="Ovrebo C."/>
            <person name="Racz N."/>
            <person name="Riley R."/>
            <person name="Savchenko A."/>
            <person name="Shiryaev A."/>
            <person name="Soop K."/>
            <person name="Spirin V."/>
            <person name="Szebenyi C."/>
            <person name="Tomsovsky M."/>
            <person name="Tulloss R.E."/>
            <person name="Uehling J."/>
            <person name="Grigoriev I.V."/>
            <person name="Vagvolgyi C."/>
            <person name="Papp T."/>
            <person name="Martin F.M."/>
            <person name="Miettinen O."/>
            <person name="Hibbett D.S."/>
            <person name="Nagy L.G."/>
        </authorList>
    </citation>
    <scope>NUCLEOTIDE SEQUENCE [LARGE SCALE GENOMIC DNA]</scope>
    <source>
        <strain evidence="2 3">CBS 121175</strain>
    </source>
</reference>
<dbReference type="Pfam" id="PF12937">
    <property type="entry name" value="F-box-like"/>
    <property type="match status" value="1"/>
</dbReference>
<dbReference type="InterPro" id="IPR036047">
    <property type="entry name" value="F-box-like_dom_sf"/>
</dbReference>
<dbReference type="STRING" id="230819.A0A5C3KG41"/>
<dbReference type="SUPFAM" id="SSF52047">
    <property type="entry name" value="RNI-like"/>
    <property type="match status" value="1"/>
</dbReference>
<dbReference type="Gene3D" id="1.20.1280.50">
    <property type="match status" value="1"/>
</dbReference>
<dbReference type="Proteomes" id="UP000307440">
    <property type="component" value="Unassembled WGS sequence"/>
</dbReference>
<protein>
    <recommendedName>
        <fullName evidence="1">F-box domain-containing protein</fullName>
    </recommendedName>
</protein>
<dbReference type="SUPFAM" id="SSF81383">
    <property type="entry name" value="F-box domain"/>
    <property type="match status" value="1"/>
</dbReference>
<evidence type="ECO:0000259" key="1">
    <source>
        <dbReference type="Pfam" id="PF12937"/>
    </source>
</evidence>
<feature type="domain" description="F-box" evidence="1">
    <location>
        <begin position="80"/>
        <end position="137"/>
    </location>
</feature>
<dbReference type="EMBL" id="ML210359">
    <property type="protein sequence ID" value="TFK19116.1"/>
    <property type="molecule type" value="Genomic_DNA"/>
</dbReference>
<dbReference type="AlphaFoldDB" id="A0A5C3KG41"/>
<keyword evidence="3" id="KW-1185">Reference proteome</keyword>
<proteinExistence type="predicted"/>
<accession>A0A5C3KG41</accession>
<sequence>MSVSPSLSATSLVSLLSLNNDPLNPAQEQCLRAEVASIDESLKQLDHEIRDVYVQFQSLRSKWYRLVEKKKPYTKILSHWRSLPSEILIEIFKLVICSDDDGETSEKDGLTQLPAIAGVCRRWAQVIYGTPSLWSEVEVRERRKAANMKDLVRSLKNHYSRCGPCPWSFSFSSDRLLPSAAPATSSRATSPLVEFLMKSSRWKSISLSHPNLDILAPLFSTDPTHLRYSWPELVSLSLKGWYYTPSRVAPFADTNEPVPVYMGSTPRLTSLSLQTCDQRISNWELPWHQLTTLRLTTADSYASYIRIVQNCRNLEVCDLSFPPSANPLSSVCELDGISKTKTHLPRLKLLNISHSDSTVIWPFFAGLTAPCLYELSVSAPPIPGRALPKKDTSTGKTLSAFLARSKCNILYLTFKNLPLKDDDYLSIIKHTPNVLSLQITDHVCAGYWIDAMNKLDLLQRMREFVLFGNLERKRPVSEFLIDFLDRRGGLEYDGDKLFYGDEVTFRDEMFTWSFKVQKEDDDREVIW</sequence>
<evidence type="ECO:0000313" key="2">
    <source>
        <dbReference type="EMBL" id="TFK19116.1"/>
    </source>
</evidence>
<name>A0A5C3KG41_COPMA</name>
<dbReference type="Gene3D" id="3.80.10.10">
    <property type="entry name" value="Ribonuclease Inhibitor"/>
    <property type="match status" value="1"/>
</dbReference>
<gene>
    <name evidence="2" type="ORF">FA15DRAFT_760241</name>
</gene>
<organism evidence="2 3">
    <name type="scientific">Coprinopsis marcescibilis</name>
    <name type="common">Agaric fungus</name>
    <name type="synonym">Psathyrella marcescibilis</name>
    <dbReference type="NCBI Taxonomy" id="230819"/>
    <lineage>
        <taxon>Eukaryota</taxon>
        <taxon>Fungi</taxon>
        <taxon>Dikarya</taxon>
        <taxon>Basidiomycota</taxon>
        <taxon>Agaricomycotina</taxon>
        <taxon>Agaricomycetes</taxon>
        <taxon>Agaricomycetidae</taxon>
        <taxon>Agaricales</taxon>
        <taxon>Agaricineae</taxon>
        <taxon>Psathyrellaceae</taxon>
        <taxon>Coprinopsis</taxon>
    </lineage>
</organism>
<evidence type="ECO:0000313" key="3">
    <source>
        <dbReference type="Proteomes" id="UP000307440"/>
    </source>
</evidence>
<dbReference type="InterPro" id="IPR032675">
    <property type="entry name" value="LRR_dom_sf"/>
</dbReference>